<accession>A0A1J5P8U3</accession>
<dbReference type="GO" id="GO:0045493">
    <property type="term" value="P:xylan catabolic process"/>
    <property type="evidence" value="ECO:0007669"/>
    <property type="project" value="UniProtKB-KW"/>
</dbReference>
<dbReference type="SMART" id="SM00633">
    <property type="entry name" value="Glyco_10"/>
    <property type="match status" value="1"/>
</dbReference>
<protein>
    <recommendedName>
        <fullName evidence="3">endo-1,4-beta-xylanase</fullName>
        <ecNumber evidence="3">3.2.1.8</ecNumber>
    </recommendedName>
</protein>
<reference evidence="11" key="1">
    <citation type="submission" date="2016-10" db="EMBL/GenBank/DDBJ databases">
        <title>Sequence of Gallionella enrichment culture.</title>
        <authorList>
            <person name="Poehlein A."/>
            <person name="Muehling M."/>
            <person name="Daniel R."/>
        </authorList>
    </citation>
    <scope>NUCLEOTIDE SEQUENCE</scope>
</reference>
<evidence type="ECO:0000256" key="4">
    <source>
        <dbReference type="ARBA" id="ARBA00022651"/>
    </source>
</evidence>
<evidence type="ECO:0000256" key="7">
    <source>
        <dbReference type="ARBA" id="ARBA00023277"/>
    </source>
</evidence>
<evidence type="ECO:0000256" key="2">
    <source>
        <dbReference type="ARBA" id="ARBA00007495"/>
    </source>
</evidence>
<sequence>MPAWTAAIEGRAEAERELVDHIETVVSRYRGVIPSWDVVNEPLVDWPDDESSLRPSIWMSRLGPDYLSIALRATAAADPDTRLVLNEYDVEFEGARFAARRKALVRLLRSLRDRDVPLHAVGLQAHLFAGRAIDRDGLQELLAEIAALKFDVLITELDVIDYGLPGKVSERDALVAGIAARFLETVCDVVRPGAILTWGLSDRYTWVPTYFKRPDGMPNRPLPLDAEFRRKPLFDVIEEYRRKTV</sequence>
<dbReference type="SUPFAM" id="SSF51445">
    <property type="entry name" value="(Trans)glycosidases"/>
    <property type="match status" value="1"/>
</dbReference>
<keyword evidence="4 11" id="KW-0858">Xylan degradation</keyword>
<dbReference type="PANTHER" id="PTHR31490:SF88">
    <property type="entry name" value="BETA-XYLANASE"/>
    <property type="match status" value="1"/>
</dbReference>
<organism evidence="11">
    <name type="scientific">mine drainage metagenome</name>
    <dbReference type="NCBI Taxonomy" id="410659"/>
    <lineage>
        <taxon>unclassified sequences</taxon>
        <taxon>metagenomes</taxon>
        <taxon>ecological metagenomes</taxon>
    </lineage>
</organism>
<proteinExistence type="inferred from homology"/>
<dbReference type="EMBL" id="MLJW01006101">
    <property type="protein sequence ID" value="OIQ67168.1"/>
    <property type="molecule type" value="Genomic_DNA"/>
</dbReference>
<evidence type="ECO:0000256" key="8">
    <source>
        <dbReference type="ARBA" id="ARBA00023295"/>
    </source>
</evidence>
<evidence type="ECO:0000256" key="1">
    <source>
        <dbReference type="ARBA" id="ARBA00000681"/>
    </source>
</evidence>
<dbReference type="PROSITE" id="PS51760">
    <property type="entry name" value="GH10_2"/>
    <property type="match status" value="1"/>
</dbReference>
<keyword evidence="9" id="KW-0624">Polysaccharide degradation</keyword>
<dbReference type="GO" id="GO:0031176">
    <property type="term" value="F:endo-1,4-beta-xylanase activity"/>
    <property type="evidence" value="ECO:0007669"/>
    <property type="project" value="UniProtKB-EC"/>
</dbReference>
<evidence type="ECO:0000259" key="10">
    <source>
        <dbReference type="PROSITE" id="PS51760"/>
    </source>
</evidence>
<evidence type="ECO:0000256" key="5">
    <source>
        <dbReference type="ARBA" id="ARBA00022729"/>
    </source>
</evidence>
<feature type="domain" description="GH10" evidence="10">
    <location>
        <begin position="1"/>
        <end position="240"/>
    </location>
</feature>
<dbReference type="InterPro" id="IPR017853">
    <property type="entry name" value="GH"/>
</dbReference>
<dbReference type="Pfam" id="PF00331">
    <property type="entry name" value="Glyco_hydro_10"/>
    <property type="match status" value="1"/>
</dbReference>
<evidence type="ECO:0000256" key="9">
    <source>
        <dbReference type="ARBA" id="ARBA00023326"/>
    </source>
</evidence>
<comment type="caution">
    <text evidence="11">The sequence shown here is derived from an EMBL/GenBank/DDBJ whole genome shotgun (WGS) entry which is preliminary data.</text>
</comment>
<dbReference type="EC" id="3.2.1.8" evidence="3"/>
<keyword evidence="8 11" id="KW-0326">Glycosidase</keyword>
<comment type="similarity">
    <text evidence="2">Belongs to the glycosyl hydrolase 10 (cellulase F) family.</text>
</comment>
<dbReference type="InterPro" id="IPR001000">
    <property type="entry name" value="GH10_dom"/>
</dbReference>
<dbReference type="PRINTS" id="PR00134">
    <property type="entry name" value="GLHYDRLASE10"/>
</dbReference>
<dbReference type="AlphaFoldDB" id="A0A1J5P8U3"/>
<dbReference type="Gene3D" id="3.20.20.80">
    <property type="entry name" value="Glycosidases"/>
    <property type="match status" value="1"/>
</dbReference>
<keyword evidence="5" id="KW-0732">Signal</keyword>
<comment type="catalytic activity">
    <reaction evidence="1">
        <text>Endohydrolysis of (1-&gt;4)-beta-D-xylosidic linkages in xylans.</text>
        <dbReference type="EC" id="3.2.1.8"/>
    </reaction>
</comment>
<evidence type="ECO:0000256" key="3">
    <source>
        <dbReference type="ARBA" id="ARBA00012590"/>
    </source>
</evidence>
<keyword evidence="7" id="KW-0119">Carbohydrate metabolism</keyword>
<name>A0A1J5P8U3_9ZZZZ</name>
<keyword evidence="6 11" id="KW-0378">Hydrolase</keyword>
<dbReference type="PANTHER" id="PTHR31490">
    <property type="entry name" value="GLYCOSYL HYDROLASE"/>
    <property type="match status" value="1"/>
</dbReference>
<evidence type="ECO:0000256" key="6">
    <source>
        <dbReference type="ARBA" id="ARBA00022801"/>
    </source>
</evidence>
<evidence type="ECO:0000313" key="11">
    <source>
        <dbReference type="EMBL" id="OIQ67168.1"/>
    </source>
</evidence>
<gene>
    <name evidence="11" type="primary">cex</name>
    <name evidence="11" type="ORF">GALL_512560</name>
</gene>
<dbReference type="InterPro" id="IPR044846">
    <property type="entry name" value="GH10"/>
</dbReference>